<dbReference type="InterPro" id="IPR005631">
    <property type="entry name" value="SDH"/>
</dbReference>
<dbReference type="Gene3D" id="1.10.150.250">
    <property type="entry name" value="Flavinator of succinate dehydrogenase"/>
    <property type="match status" value="1"/>
</dbReference>
<dbReference type="SUPFAM" id="SSF109910">
    <property type="entry name" value="YgfY-like"/>
    <property type="match status" value="1"/>
</dbReference>
<name>A0AA41UG58_9HYPH</name>
<reference evidence="4" key="1">
    <citation type="submission" date="2022-03" db="EMBL/GenBank/DDBJ databases">
        <title>The complete genome sequence of a Methyloterrigena soli.</title>
        <authorList>
            <person name="Zi Z."/>
        </authorList>
    </citation>
    <scope>NUCLEOTIDE SEQUENCE</scope>
    <source>
        <strain evidence="4">M48</strain>
    </source>
</reference>
<sequence>MRRRRMRYRAWHRGTREMDLILGPYADAHIEGLGEAELDRLEVLMNEEDTDLLMWIMGQEPPRADVDAELLAVLAAFNDKRLAGI</sequence>
<dbReference type="AlphaFoldDB" id="A0AA41UG58"/>
<dbReference type="InterPro" id="IPR036714">
    <property type="entry name" value="SDH_sf"/>
</dbReference>
<proteinExistence type="inferred from homology"/>
<evidence type="ECO:0000313" key="4">
    <source>
        <dbReference type="EMBL" id="MCI0127061.1"/>
    </source>
</evidence>
<evidence type="ECO:0000256" key="1">
    <source>
        <dbReference type="ARBA" id="ARBA00008571"/>
    </source>
</evidence>
<protein>
    <recommendedName>
        <fullName evidence="2">FAD assembly factor SdhE</fullName>
    </recommendedName>
</protein>
<evidence type="ECO:0000256" key="2">
    <source>
        <dbReference type="ARBA" id="ARBA00019418"/>
    </source>
</evidence>
<dbReference type="PANTHER" id="PTHR12469">
    <property type="entry name" value="PROTEIN EMI5 HOMOLOG, MITOCHONDRIAL"/>
    <property type="match status" value="1"/>
</dbReference>
<evidence type="ECO:0000256" key="3">
    <source>
        <dbReference type="ARBA" id="ARBA00023186"/>
    </source>
</evidence>
<dbReference type="Proteomes" id="UP001156140">
    <property type="component" value="Unassembled WGS sequence"/>
</dbReference>
<comment type="similarity">
    <text evidence="1">Belongs to the SdhE FAD assembly factor family.</text>
</comment>
<accession>A0AA41UG58</accession>
<gene>
    <name evidence="4" type="ORF">ML536_09495</name>
</gene>
<dbReference type="RefSeq" id="WP_052014992.1">
    <property type="nucleotide sequence ID" value="NZ_JAKETQ010000001.1"/>
</dbReference>
<keyword evidence="5" id="KW-1185">Reference proteome</keyword>
<keyword evidence="3" id="KW-0143">Chaperone</keyword>
<dbReference type="PANTHER" id="PTHR12469:SF2">
    <property type="entry name" value="SUCCINATE DEHYDROGENASE ASSEMBLY FACTOR 2, MITOCHONDRIAL"/>
    <property type="match status" value="1"/>
</dbReference>
<dbReference type="GO" id="GO:0006099">
    <property type="term" value="P:tricarboxylic acid cycle"/>
    <property type="evidence" value="ECO:0007669"/>
    <property type="project" value="TreeGrafter"/>
</dbReference>
<dbReference type="EMBL" id="JALAZD010000001">
    <property type="protein sequence ID" value="MCI0127061.1"/>
    <property type="molecule type" value="Genomic_DNA"/>
</dbReference>
<organism evidence="4 5">
    <name type="scientific">Paradevosia shaoguanensis</name>
    <dbReference type="NCBI Taxonomy" id="1335043"/>
    <lineage>
        <taxon>Bacteria</taxon>
        <taxon>Pseudomonadati</taxon>
        <taxon>Pseudomonadota</taxon>
        <taxon>Alphaproteobacteria</taxon>
        <taxon>Hyphomicrobiales</taxon>
        <taxon>Devosiaceae</taxon>
        <taxon>Paradevosia</taxon>
    </lineage>
</organism>
<dbReference type="Pfam" id="PF03937">
    <property type="entry name" value="Sdh5"/>
    <property type="match status" value="1"/>
</dbReference>
<evidence type="ECO:0000313" key="5">
    <source>
        <dbReference type="Proteomes" id="UP001156140"/>
    </source>
</evidence>
<comment type="caution">
    <text evidence="4">The sequence shown here is derived from an EMBL/GenBank/DDBJ whole genome shotgun (WGS) entry which is preliminary data.</text>
</comment>